<evidence type="ECO:0000313" key="4">
    <source>
        <dbReference type="EMBL" id="MDC7718785.1"/>
    </source>
</evidence>
<reference evidence="4 5" key="1">
    <citation type="submission" date="2023-01" db="EMBL/GenBank/DDBJ databases">
        <title>Novel species of the genus Vogesella isolated from rivers.</title>
        <authorList>
            <person name="Lu H."/>
        </authorList>
    </citation>
    <scope>NUCLEOTIDE SEQUENCE [LARGE SCALE GENOMIC DNA]</scope>
    <source>
        <strain evidence="4 5">DC21W</strain>
    </source>
</reference>
<evidence type="ECO:0000256" key="1">
    <source>
        <dbReference type="SAM" id="Phobius"/>
    </source>
</evidence>
<evidence type="ECO:0000259" key="3">
    <source>
        <dbReference type="Pfam" id="PF21001"/>
    </source>
</evidence>
<name>A0ABT5J1R4_9NEIS</name>
<sequence>MSWFTATATWPFWVALLLILGIAVLEGIGLLLAVSPSNALDAWLPDFDDAEWLGRVLGWLHLGRLPSLVLLLLFLTGFALFGFALQHLLLTLTGHALPAIIASLLAIPAGLAGTRSLGGLLVHVLPHDESSAVSDQSFVGRSAIISAGHARRGLAAQARVKDQHGRTHYLMVEPDLEDQFLAEGSEVLLVSKPGSFYRGIPHPHPTQPSDTTSH</sequence>
<feature type="transmembrane region" description="Helical" evidence="1">
    <location>
        <begin position="12"/>
        <end position="34"/>
    </location>
</feature>
<dbReference type="InterPro" id="IPR048376">
    <property type="entry name" value="YqiJ_N"/>
</dbReference>
<comment type="caution">
    <text evidence="4">The sequence shown here is derived from an EMBL/GenBank/DDBJ whole genome shotgun (WGS) entry which is preliminary data.</text>
</comment>
<gene>
    <name evidence="4" type="ORF">PQU95_16415</name>
</gene>
<dbReference type="Pfam" id="PF07290">
    <property type="entry name" value="YqiJ_OB"/>
    <property type="match status" value="1"/>
</dbReference>
<feature type="transmembrane region" description="Helical" evidence="1">
    <location>
        <begin position="68"/>
        <end position="89"/>
    </location>
</feature>
<keyword evidence="1" id="KW-1133">Transmembrane helix</keyword>
<dbReference type="InterPro" id="IPR010840">
    <property type="entry name" value="YqiJ_OB"/>
</dbReference>
<feature type="domain" description="Inner membrane protein YqiJ OB-fold" evidence="2">
    <location>
        <begin position="137"/>
        <end position="200"/>
    </location>
</feature>
<keyword evidence="1" id="KW-0812">Transmembrane</keyword>
<accession>A0ABT5J1R4</accession>
<dbReference type="Proteomes" id="UP001219956">
    <property type="component" value="Unassembled WGS sequence"/>
</dbReference>
<feature type="domain" description="Inner membrane protein YqiJ N-terminal" evidence="3">
    <location>
        <begin position="10"/>
        <end position="115"/>
    </location>
</feature>
<evidence type="ECO:0000313" key="5">
    <source>
        <dbReference type="Proteomes" id="UP001219956"/>
    </source>
</evidence>
<dbReference type="Pfam" id="PF21001">
    <property type="entry name" value="YqiJ_N"/>
    <property type="match status" value="1"/>
</dbReference>
<evidence type="ECO:0000259" key="2">
    <source>
        <dbReference type="Pfam" id="PF07290"/>
    </source>
</evidence>
<dbReference type="RefSeq" id="WP_272753007.1">
    <property type="nucleotide sequence ID" value="NZ_JAQQLF010000025.1"/>
</dbReference>
<keyword evidence="1" id="KW-0472">Membrane</keyword>
<protein>
    <submittedName>
        <fullName evidence="4">YqiJ family protein</fullName>
    </submittedName>
</protein>
<keyword evidence="5" id="KW-1185">Reference proteome</keyword>
<dbReference type="EMBL" id="JAQQLF010000025">
    <property type="protein sequence ID" value="MDC7718785.1"/>
    <property type="molecule type" value="Genomic_DNA"/>
</dbReference>
<organism evidence="4 5">
    <name type="scientific">Vogesella aquatica</name>
    <dbReference type="NCBI Taxonomy" id="2984206"/>
    <lineage>
        <taxon>Bacteria</taxon>
        <taxon>Pseudomonadati</taxon>
        <taxon>Pseudomonadota</taxon>
        <taxon>Betaproteobacteria</taxon>
        <taxon>Neisseriales</taxon>
        <taxon>Chromobacteriaceae</taxon>
        <taxon>Vogesella</taxon>
    </lineage>
</organism>
<feature type="transmembrane region" description="Helical" evidence="1">
    <location>
        <begin position="95"/>
        <end position="113"/>
    </location>
</feature>
<proteinExistence type="predicted"/>